<accession>A0A1G4JYQ7</accession>
<dbReference type="AlphaFoldDB" id="A0A1G4JYQ7"/>
<sequence length="195" mass="22109">MVMEHSALSHFFKTGKVFHTVDASAPGKIDPNVESMLISGLETLAGLFDDVYLLKSFGIISEVNYVYKKVNKGGLCSKIWLVSLILSSRRCISDLFQLAVSRSRLKREEKHFNNCITNSFRKALHEKIALKVQEIDRRLRLTILDLLQNLAYLVVVAIDVFSISISQRWRHILDRLSGFFSVLKLLLMGNVIPGT</sequence>
<protein>
    <submittedName>
        <fullName evidence="1">LADA_0H00364g1_1</fullName>
    </submittedName>
</protein>
<proteinExistence type="predicted"/>
<name>A0A1G4JYQ7_9SACH</name>
<organism evidence="1 2">
    <name type="scientific">Lachancea dasiensis</name>
    <dbReference type="NCBI Taxonomy" id="1072105"/>
    <lineage>
        <taxon>Eukaryota</taxon>
        <taxon>Fungi</taxon>
        <taxon>Dikarya</taxon>
        <taxon>Ascomycota</taxon>
        <taxon>Saccharomycotina</taxon>
        <taxon>Saccharomycetes</taxon>
        <taxon>Saccharomycetales</taxon>
        <taxon>Saccharomycetaceae</taxon>
        <taxon>Lachancea</taxon>
    </lineage>
</organism>
<dbReference type="EMBL" id="LT598461">
    <property type="protein sequence ID" value="SCU96334.1"/>
    <property type="molecule type" value="Genomic_DNA"/>
</dbReference>
<evidence type="ECO:0000313" key="1">
    <source>
        <dbReference type="EMBL" id="SCU96334.1"/>
    </source>
</evidence>
<dbReference type="OrthoDB" id="4063222at2759"/>
<gene>
    <name evidence="1" type="ORF">LADA_0H00364G</name>
</gene>
<evidence type="ECO:0000313" key="2">
    <source>
        <dbReference type="Proteomes" id="UP000190274"/>
    </source>
</evidence>
<reference evidence="1 2" key="1">
    <citation type="submission" date="2016-03" db="EMBL/GenBank/DDBJ databases">
        <authorList>
            <person name="Devillers H."/>
        </authorList>
    </citation>
    <scope>NUCLEOTIDE SEQUENCE [LARGE SCALE GENOMIC DNA]</scope>
    <source>
        <strain evidence="1">CBS 10888</strain>
    </source>
</reference>
<dbReference type="Proteomes" id="UP000190274">
    <property type="component" value="Chromosome H"/>
</dbReference>
<keyword evidence="2" id="KW-1185">Reference proteome</keyword>